<dbReference type="GO" id="GO:0004180">
    <property type="term" value="F:carboxypeptidase activity"/>
    <property type="evidence" value="ECO:0007669"/>
    <property type="project" value="UniProtKB-ARBA"/>
</dbReference>
<evidence type="ECO:0000256" key="7">
    <source>
        <dbReference type="PROSITE-ProRule" id="PRU01373"/>
    </source>
</evidence>
<keyword evidence="3" id="KW-0808">Transferase</keyword>
<dbReference type="EMBL" id="FNEJ01000009">
    <property type="protein sequence ID" value="SDI73750.1"/>
    <property type="molecule type" value="Genomic_DNA"/>
</dbReference>
<keyword evidence="5 7" id="KW-0573">Peptidoglycan synthesis</keyword>
<dbReference type="InterPro" id="IPR005490">
    <property type="entry name" value="LD_TPept_cat_dom"/>
</dbReference>
<comment type="similarity">
    <text evidence="2">Belongs to the YkuD family.</text>
</comment>
<dbReference type="Pfam" id="PF20142">
    <property type="entry name" value="Scaffold"/>
    <property type="match status" value="1"/>
</dbReference>
<keyword evidence="4 7" id="KW-0133">Cell shape</keyword>
<protein>
    <submittedName>
        <fullName evidence="9">Murein L,D-transpeptidase YcbB/YkuD</fullName>
    </submittedName>
</protein>
<dbReference type="PANTHER" id="PTHR41533:SF2">
    <property type="entry name" value="BLR7131 PROTEIN"/>
    <property type="match status" value="1"/>
</dbReference>
<keyword evidence="6 7" id="KW-0961">Cell wall biogenesis/degradation</keyword>
<gene>
    <name evidence="9" type="ORF">SAMN04487993_100981</name>
</gene>
<dbReference type="Gene3D" id="1.10.101.10">
    <property type="entry name" value="PGBD-like superfamily/PGBD"/>
    <property type="match status" value="1"/>
</dbReference>
<dbReference type="Gene3D" id="2.40.440.10">
    <property type="entry name" value="L,D-transpeptidase catalytic domain-like"/>
    <property type="match status" value="1"/>
</dbReference>
<dbReference type="InterPro" id="IPR045380">
    <property type="entry name" value="LD_TPept_scaffold_dom"/>
</dbReference>
<evidence type="ECO:0000259" key="8">
    <source>
        <dbReference type="PROSITE" id="PS52029"/>
    </source>
</evidence>
<dbReference type="CDD" id="cd16913">
    <property type="entry name" value="YkuD_like"/>
    <property type="match status" value="1"/>
</dbReference>
<evidence type="ECO:0000313" key="9">
    <source>
        <dbReference type="EMBL" id="SDI73750.1"/>
    </source>
</evidence>
<organism evidence="9 10">
    <name type="scientific">Salipiger marinus</name>
    <dbReference type="NCBI Taxonomy" id="555512"/>
    <lineage>
        <taxon>Bacteria</taxon>
        <taxon>Pseudomonadati</taxon>
        <taxon>Pseudomonadota</taxon>
        <taxon>Alphaproteobacteria</taxon>
        <taxon>Rhodobacterales</taxon>
        <taxon>Roseobacteraceae</taxon>
        <taxon>Salipiger</taxon>
    </lineage>
</organism>
<feature type="active site" description="Proton donor/acceptor" evidence="7">
    <location>
        <position position="448"/>
    </location>
</feature>
<dbReference type="InterPro" id="IPR002477">
    <property type="entry name" value="Peptidoglycan-bd-like"/>
</dbReference>
<comment type="pathway">
    <text evidence="1 7">Cell wall biogenesis; peptidoglycan biosynthesis.</text>
</comment>
<dbReference type="Pfam" id="PF03734">
    <property type="entry name" value="YkuD"/>
    <property type="match status" value="1"/>
</dbReference>
<feature type="active site" description="Nucleophile" evidence="7">
    <location>
        <position position="467"/>
    </location>
</feature>
<dbReference type="InterPro" id="IPR036366">
    <property type="entry name" value="PGBDSf"/>
</dbReference>
<evidence type="ECO:0000256" key="2">
    <source>
        <dbReference type="ARBA" id="ARBA00005992"/>
    </source>
</evidence>
<evidence type="ECO:0000256" key="5">
    <source>
        <dbReference type="ARBA" id="ARBA00022984"/>
    </source>
</evidence>
<keyword evidence="10" id="KW-1185">Reference proteome</keyword>
<evidence type="ECO:0000313" key="10">
    <source>
        <dbReference type="Proteomes" id="UP000199093"/>
    </source>
</evidence>
<dbReference type="PROSITE" id="PS52029">
    <property type="entry name" value="LD_TPASE"/>
    <property type="match status" value="1"/>
</dbReference>
<dbReference type="SUPFAM" id="SSF47090">
    <property type="entry name" value="PGBD-like"/>
    <property type="match status" value="1"/>
</dbReference>
<dbReference type="InterPro" id="IPR038063">
    <property type="entry name" value="Transpep_catalytic_dom"/>
</dbReference>
<dbReference type="InterPro" id="IPR052905">
    <property type="entry name" value="LD-transpeptidase_YkuD-like"/>
</dbReference>
<sequence length="556" mass="60356">MIEGVARVATRRQAAFGRPGRAMRRGVMASLVAAGLLMAAAPQQAGAVSLSATAYRLAVAESLGADEGMAAFYRDRDFAPIWTGSDDRSAQRRAALIAALEMAGAHGLPGARYDLPGLMARMRQVSGEQARGALEVELSRAFLSYARDLQSGVLTPSRVVSDIKREAPRRDPQALLQALSSGDSETVLRGLVPQSAEYSRLLRAKLMLERKIARGGWGAPVPAGKYSYGDTGQGVVILRDRLVAMGYLRPTLSATLDAEMSNAITAFQADHGLQADGVAGGATLEQINVAPEERLKSLIVALERERWMNLPEGLGARHILVNLTDFQAQIIDNGKVTFETRSVVGAATPDRRTPEFSDSMAFMVINPSWYVPRSIVVNEYLPQLRRNPGAVSHLEITDSRGRQVNRGAGFAQYSAASFPFSMRQPPGPNNALGTVKFMFPNQYNIYLHDTPSKSLFERSERAFSHGCVRLSDPHDFAYALLAPQTDDPVGFFQQRLRTGAETRVNLDQPVPVHLIYRTAFTEPKGQVNYRADVYGRDAALWQALAAAGVVLGGGQS</sequence>
<dbReference type="AlphaFoldDB" id="A0A1G8N2D4"/>
<dbReference type="GO" id="GO:0009252">
    <property type="term" value="P:peptidoglycan biosynthetic process"/>
    <property type="evidence" value="ECO:0007669"/>
    <property type="project" value="UniProtKB-UniPathway"/>
</dbReference>
<dbReference type="UniPathway" id="UPA00219"/>
<dbReference type="GO" id="GO:0071555">
    <property type="term" value="P:cell wall organization"/>
    <property type="evidence" value="ECO:0007669"/>
    <property type="project" value="UniProtKB-UniRule"/>
</dbReference>
<dbReference type="InterPro" id="IPR036365">
    <property type="entry name" value="PGBD-like_sf"/>
</dbReference>
<dbReference type="Pfam" id="PF01471">
    <property type="entry name" value="PG_binding_1"/>
    <property type="match status" value="1"/>
</dbReference>
<evidence type="ECO:0000256" key="4">
    <source>
        <dbReference type="ARBA" id="ARBA00022960"/>
    </source>
</evidence>
<accession>A0A1G8N2D4</accession>
<evidence type="ECO:0000256" key="3">
    <source>
        <dbReference type="ARBA" id="ARBA00022679"/>
    </source>
</evidence>
<dbReference type="PANTHER" id="PTHR41533">
    <property type="entry name" value="L,D-TRANSPEPTIDASE HI_1667-RELATED"/>
    <property type="match status" value="1"/>
</dbReference>
<feature type="domain" description="L,D-TPase catalytic" evidence="8">
    <location>
        <begin position="317"/>
        <end position="492"/>
    </location>
</feature>
<name>A0A1G8N2D4_9RHOB</name>
<evidence type="ECO:0000256" key="6">
    <source>
        <dbReference type="ARBA" id="ARBA00023316"/>
    </source>
</evidence>
<dbReference type="Proteomes" id="UP000199093">
    <property type="component" value="Unassembled WGS sequence"/>
</dbReference>
<reference evidence="9 10" key="1">
    <citation type="submission" date="2016-10" db="EMBL/GenBank/DDBJ databases">
        <authorList>
            <person name="de Groot N.N."/>
        </authorList>
    </citation>
    <scope>NUCLEOTIDE SEQUENCE [LARGE SCALE GENOMIC DNA]</scope>
    <source>
        <strain evidence="9 10">DSM 26424</strain>
    </source>
</reference>
<dbReference type="GO" id="GO:0016740">
    <property type="term" value="F:transferase activity"/>
    <property type="evidence" value="ECO:0007669"/>
    <property type="project" value="UniProtKB-KW"/>
</dbReference>
<dbReference type="SUPFAM" id="SSF141523">
    <property type="entry name" value="L,D-transpeptidase catalytic domain-like"/>
    <property type="match status" value="1"/>
</dbReference>
<proteinExistence type="inferred from homology"/>
<evidence type="ECO:0000256" key="1">
    <source>
        <dbReference type="ARBA" id="ARBA00004752"/>
    </source>
</evidence>
<dbReference type="GO" id="GO:0008360">
    <property type="term" value="P:regulation of cell shape"/>
    <property type="evidence" value="ECO:0007669"/>
    <property type="project" value="UniProtKB-UniRule"/>
</dbReference>
<dbReference type="STRING" id="555512.SAMN04487993_100981"/>